<evidence type="ECO:0000313" key="1">
    <source>
        <dbReference type="EMBL" id="KAK9322907.1"/>
    </source>
</evidence>
<organism evidence="1 2">
    <name type="scientific">Lipomyces orientalis</name>
    <dbReference type="NCBI Taxonomy" id="1233043"/>
    <lineage>
        <taxon>Eukaryota</taxon>
        <taxon>Fungi</taxon>
        <taxon>Dikarya</taxon>
        <taxon>Ascomycota</taxon>
        <taxon>Saccharomycotina</taxon>
        <taxon>Lipomycetes</taxon>
        <taxon>Lipomycetales</taxon>
        <taxon>Lipomycetaceae</taxon>
        <taxon>Lipomyces</taxon>
    </lineage>
</organism>
<name>A0ACC3TP29_9ASCO</name>
<protein>
    <submittedName>
        <fullName evidence="1">Uncharacterized protein</fullName>
    </submittedName>
</protein>
<evidence type="ECO:0000313" key="2">
    <source>
        <dbReference type="Proteomes" id="UP001489719"/>
    </source>
</evidence>
<gene>
    <name evidence="1" type="ORF">V1517DRAFT_322077</name>
</gene>
<proteinExistence type="predicted"/>
<dbReference type="EMBL" id="MU970069">
    <property type="protein sequence ID" value="KAK9322907.1"/>
    <property type="molecule type" value="Genomic_DNA"/>
</dbReference>
<sequence>MSEATLPTGPPAEDPPSAADKARLRRERREARILAGGTDRLNKITNTAHNTSTPYKEHVVPQPRVSQSIYDDPPDLAPDLASPEAPFSGGGLERRSSSSALPENPILKLLAAGRKQVAGGDATGPGAQSPDVGFEEFLRQNTTGDGSEFDFFSALMNMTRSSDGSQTPGSPGPTSSTGQTSTGATPSNSASQVSDNTRYWRAVHIVSIIVLAMYAIIGLGVKGSQMSRVESLGNRNGMVFWYFATIELLLQSSRLLIEKGRSPSKSIFTKVAAYIPPPYSSYLHLAAQYTHIIANIITDFCLFLFLLGINAWWQGT</sequence>
<reference evidence="2" key="1">
    <citation type="journal article" date="2024" name="Front. Bioeng. Biotechnol.">
        <title>Genome-scale model development and genomic sequencing of the oleaginous clade Lipomyces.</title>
        <authorList>
            <person name="Czajka J.J."/>
            <person name="Han Y."/>
            <person name="Kim J."/>
            <person name="Mondo S.J."/>
            <person name="Hofstad B.A."/>
            <person name="Robles A."/>
            <person name="Haridas S."/>
            <person name="Riley R."/>
            <person name="LaButti K."/>
            <person name="Pangilinan J."/>
            <person name="Andreopoulos W."/>
            <person name="Lipzen A."/>
            <person name="Yan J."/>
            <person name="Wang M."/>
            <person name="Ng V."/>
            <person name="Grigoriev I.V."/>
            <person name="Spatafora J.W."/>
            <person name="Magnuson J.K."/>
            <person name="Baker S.E."/>
            <person name="Pomraning K.R."/>
        </authorList>
    </citation>
    <scope>NUCLEOTIDE SEQUENCE [LARGE SCALE GENOMIC DNA]</scope>
    <source>
        <strain evidence="2">CBS 10300</strain>
    </source>
</reference>
<dbReference type="Proteomes" id="UP001489719">
    <property type="component" value="Unassembled WGS sequence"/>
</dbReference>
<comment type="caution">
    <text evidence="1">The sequence shown here is derived from an EMBL/GenBank/DDBJ whole genome shotgun (WGS) entry which is preliminary data.</text>
</comment>
<keyword evidence="2" id="KW-1185">Reference proteome</keyword>
<accession>A0ACC3TP29</accession>